<sequence>MHYEDEMDKHPREYAPYHSTLDECDLALAANELHENEDTRDTSIAQLREFIAKHPQIVRCRTDAVFLLRFLRYRKFNVADACATLEGGMAFLMRMRTLYGEEVSTFHPNVKRMLDLDAIVPLGFDRKRRMVILVRVGAMDPKETTALLQMRLGALVINTCLEYERTQVHGTVWIVDCSGMTMAHVGAWGLSEVKMMADSINEVVTMFVKEVHMVQVPRITWLLLDILLPLLSPKIRDRFKVQIRGSLPFHRTHAELRNSVDTSILPTTYGGEQSMKQATDHFRDMFETQTKWFKLEEQFFMDLSVPAPGTSGRSARNSQRNEFPGEESMVGSFRKLTVD</sequence>
<dbReference type="Gene3D" id="1.10.8.20">
    <property type="entry name" value="N-terminal domain of phosphatidylinositol transfer protein sec14p"/>
    <property type="match status" value="1"/>
</dbReference>
<dbReference type="PANTHER" id="PTHR10174">
    <property type="entry name" value="ALPHA-TOCOPHEROL TRANSFER PROTEIN-RELATED"/>
    <property type="match status" value="1"/>
</dbReference>
<dbReference type="SUPFAM" id="SSF46938">
    <property type="entry name" value="CRAL/TRIO N-terminal domain"/>
    <property type="match status" value="1"/>
</dbReference>
<dbReference type="GO" id="GO:1902936">
    <property type="term" value="F:phosphatidylinositol bisphosphate binding"/>
    <property type="evidence" value="ECO:0007669"/>
    <property type="project" value="TreeGrafter"/>
</dbReference>
<feature type="compositionally biased region" description="Polar residues" evidence="1">
    <location>
        <begin position="311"/>
        <end position="321"/>
    </location>
</feature>
<dbReference type="CDD" id="cd00170">
    <property type="entry name" value="SEC14"/>
    <property type="match status" value="1"/>
</dbReference>
<dbReference type="InterPro" id="IPR001251">
    <property type="entry name" value="CRAL-TRIO_dom"/>
</dbReference>
<proteinExistence type="predicted"/>
<evidence type="ECO:0000259" key="2">
    <source>
        <dbReference type="PROSITE" id="PS50191"/>
    </source>
</evidence>
<accession>A0A182R790</accession>
<dbReference type="VEuPathDB" id="VectorBase:AFUN2_009311"/>
<dbReference type="VEuPathDB" id="VectorBase:AFUN002039"/>
<protein>
    <recommendedName>
        <fullName evidence="2">CRAL-TRIO domain-containing protein</fullName>
    </recommendedName>
</protein>
<dbReference type="STRING" id="62324.A0A182R790"/>
<evidence type="ECO:0000256" key="1">
    <source>
        <dbReference type="SAM" id="MobiDB-lite"/>
    </source>
</evidence>
<dbReference type="PRINTS" id="PR00180">
    <property type="entry name" value="CRETINALDHBP"/>
</dbReference>
<name>A0A182R790_ANOFN</name>
<dbReference type="PANTHER" id="PTHR10174:SF166">
    <property type="entry name" value="LD40136P"/>
    <property type="match status" value="1"/>
</dbReference>
<dbReference type="GO" id="GO:0016020">
    <property type="term" value="C:membrane"/>
    <property type="evidence" value="ECO:0007669"/>
    <property type="project" value="TreeGrafter"/>
</dbReference>
<evidence type="ECO:0000313" key="3">
    <source>
        <dbReference type="EnsemblMetazoa" id="AFUN002039-PA"/>
    </source>
</evidence>
<dbReference type="SMART" id="SM01100">
    <property type="entry name" value="CRAL_TRIO_N"/>
    <property type="match status" value="1"/>
</dbReference>
<dbReference type="SUPFAM" id="SSF52087">
    <property type="entry name" value="CRAL/TRIO domain"/>
    <property type="match status" value="1"/>
</dbReference>
<feature type="domain" description="CRAL-TRIO" evidence="2">
    <location>
        <begin position="107"/>
        <end position="277"/>
    </location>
</feature>
<dbReference type="PROSITE" id="PS50191">
    <property type="entry name" value="CRAL_TRIO"/>
    <property type="match status" value="1"/>
</dbReference>
<feature type="region of interest" description="Disordered" evidence="1">
    <location>
        <begin position="308"/>
        <end position="339"/>
    </location>
</feature>
<dbReference type="EnsemblMetazoa" id="AFUN002039-RA">
    <property type="protein sequence ID" value="AFUN002039-PA"/>
    <property type="gene ID" value="AFUN002039"/>
</dbReference>
<organism evidence="3">
    <name type="scientific">Anopheles funestus</name>
    <name type="common">African malaria mosquito</name>
    <dbReference type="NCBI Taxonomy" id="62324"/>
    <lineage>
        <taxon>Eukaryota</taxon>
        <taxon>Metazoa</taxon>
        <taxon>Ecdysozoa</taxon>
        <taxon>Arthropoda</taxon>
        <taxon>Hexapoda</taxon>
        <taxon>Insecta</taxon>
        <taxon>Pterygota</taxon>
        <taxon>Neoptera</taxon>
        <taxon>Endopterygota</taxon>
        <taxon>Diptera</taxon>
        <taxon>Nematocera</taxon>
        <taxon>Culicoidea</taxon>
        <taxon>Culicidae</taxon>
        <taxon>Anophelinae</taxon>
        <taxon>Anopheles</taxon>
    </lineage>
</organism>
<dbReference type="Gene3D" id="3.40.525.10">
    <property type="entry name" value="CRAL-TRIO lipid binding domain"/>
    <property type="match status" value="1"/>
</dbReference>
<dbReference type="InterPro" id="IPR011074">
    <property type="entry name" value="CRAL/TRIO_N_dom"/>
</dbReference>
<dbReference type="InterPro" id="IPR036273">
    <property type="entry name" value="CRAL/TRIO_N_dom_sf"/>
</dbReference>
<dbReference type="Pfam" id="PF00650">
    <property type="entry name" value="CRAL_TRIO"/>
    <property type="match status" value="1"/>
</dbReference>
<reference evidence="3" key="1">
    <citation type="submission" date="2020-05" db="UniProtKB">
        <authorList>
            <consortium name="EnsemblMetazoa"/>
        </authorList>
    </citation>
    <scope>IDENTIFICATION</scope>
    <source>
        <strain evidence="3">FUMOZ</strain>
    </source>
</reference>
<dbReference type="InterPro" id="IPR036865">
    <property type="entry name" value="CRAL-TRIO_dom_sf"/>
</dbReference>
<dbReference type="AlphaFoldDB" id="A0A182R790"/>